<protein>
    <recommendedName>
        <fullName evidence="4">Zn(2)-C6 fungal-type domain-containing protein</fullName>
    </recommendedName>
</protein>
<keyword evidence="1" id="KW-0479">Metal-binding</keyword>
<organism evidence="5 6">
    <name type="scientific">Acrodontium crateriforme</name>
    <dbReference type="NCBI Taxonomy" id="150365"/>
    <lineage>
        <taxon>Eukaryota</taxon>
        <taxon>Fungi</taxon>
        <taxon>Dikarya</taxon>
        <taxon>Ascomycota</taxon>
        <taxon>Pezizomycotina</taxon>
        <taxon>Dothideomycetes</taxon>
        <taxon>Dothideomycetidae</taxon>
        <taxon>Mycosphaerellales</taxon>
        <taxon>Teratosphaeriaceae</taxon>
        <taxon>Acrodontium</taxon>
    </lineage>
</organism>
<dbReference type="Gene3D" id="4.10.240.10">
    <property type="entry name" value="Zn(2)-C6 fungal-type DNA-binding domain"/>
    <property type="match status" value="1"/>
</dbReference>
<sequence length="684" mass="75096">MVGSRADEAQAQPLAGAKRSSDSASARTSQKRSRVSRACDQCRASREKCDGAQPTCHTCSVQGRPCSYNEQPKKRGIQPNYIRTLELMLAWLFRTFPETEARLAVGLPNSDDAASKVISSKDARASEFFHQTWRNGVVCRQIDQILSGAPVEPWKPNSSINYEDEPRDDRDHQSSRVDGSDSDISFTPKVAQHFTDTNFIARSHTSDSSKRVKLPDTAWDLLEYYFAFTQAWLPMTEKPAILKLMYSYPPEGVIQGDPGTAAYAELWSILALAETQLRGYDQDKAKLPSLARSLIPTDFALYETSHIKALLVLGLVEITRKKWPVAWLYIGSAVRILTAKTTENGRQSFDGSNPSFPYMATLGSYNSPADASGYATLSGFEDTSHLKHVTLAAFVLETAVAFELGAPSHLQPSHVLTIGLVDEDGLEEWSPWHDPLDQTSPNLTRAPSRCYSTFNNLVRIAVRRCNIDIDNHSTPGSGVSGNIVLALAENALRSQNRIQPTTLVSQFQVGALSLESRSDGVNRLTQAQGSTKSPPFAVPQETEFTNNNKDITSSQRPLPFMTIPNEGSDSVFGRSPSLPLNQPSVSDPWSPKTPSTIANQMLFPNSGSADNAQSGDIFEQLALLERTDSSQHPQFMQNLGFAPDLDLAEFFGADYQPSDPLLAYMQPSVYPMPQRSGTSGNEGG</sequence>
<evidence type="ECO:0000259" key="4">
    <source>
        <dbReference type="PROSITE" id="PS00463"/>
    </source>
</evidence>
<feature type="domain" description="Zn(2)-C6 fungal-type" evidence="4">
    <location>
        <begin position="38"/>
        <end position="66"/>
    </location>
</feature>
<dbReference type="AlphaFoldDB" id="A0AAQ3LZX1"/>
<keyword evidence="6" id="KW-1185">Reference proteome</keyword>
<keyword evidence="2" id="KW-0539">Nucleus</keyword>
<dbReference type="GO" id="GO:0006351">
    <property type="term" value="P:DNA-templated transcription"/>
    <property type="evidence" value="ECO:0007669"/>
    <property type="project" value="InterPro"/>
</dbReference>
<proteinExistence type="predicted"/>
<dbReference type="Pfam" id="PF00172">
    <property type="entry name" value="Zn_clus"/>
    <property type="match status" value="1"/>
</dbReference>
<dbReference type="CDD" id="cd12148">
    <property type="entry name" value="fungal_TF_MHR"/>
    <property type="match status" value="1"/>
</dbReference>
<dbReference type="GO" id="GO:0008270">
    <property type="term" value="F:zinc ion binding"/>
    <property type="evidence" value="ECO:0007669"/>
    <property type="project" value="InterPro"/>
</dbReference>
<feature type="region of interest" description="Disordered" evidence="3">
    <location>
        <begin position="156"/>
        <end position="185"/>
    </location>
</feature>
<evidence type="ECO:0000313" key="6">
    <source>
        <dbReference type="Proteomes" id="UP001303373"/>
    </source>
</evidence>
<reference evidence="5 6" key="1">
    <citation type="submission" date="2023-11" db="EMBL/GenBank/DDBJ databases">
        <title>An acidophilic fungus is an integral part of prey digestion in a carnivorous sundew plant.</title>
        <authorList>
            <person name="Tsai I.J."/>
        </authorList>
    </citation>
    <scope>NUCLEOTIDE SEQUENCE [LARGE SCALE GENOMIC DNA]</scope>
    <source>
        <strain evidence="5">169a</strain>
    </source>
</reference>
<feature type="compositionally biased region" description="Basic and acidic residues" evidence="3">
    <location>
        <begin position="167"/>
        <end position="179"/>
    </location>
</feature>
<dbReference type="InterPro" id="IPR036864">
    <property type="entry name" value="Zn2-C6_fun-type_DNA-bd_sf"/>
</dbReference>
<dbReference type="SUPFAM" id="SSF57701">
    <property type="entry name" value="Zn2/Cys6 DNA-binding domain"/>
    <property type="match status" value="1"/>
</dbReference>
<gene>
    <name evidence="5" type="ORF">R9X50_00153600</name>
</gene>
<accession>A0AAQ3LZX1</accession>
<evidence type="ECO:0000313" key="5">
    <source>
        <dbReference type="EMBL" id="WPG98742.1"/>
    </source>
</evidence>
<dbReference type="PROSITE" id="PS00463">
    <property type="entry name" value="ZN2_CY6_FUNGAL_1"/>
    <property type="match status" value="1"/>
</dbReference>
<feature type="region of interest" description="Disordered" evidence="3">
    <location>
        <begin position="1"/>
        <end position="37"/>
    </location>
</feature>
<dbReference type="PANTHER" id="PTHR47655:SF2">
    <property type="entry name" value="QUINIC ACID UTILIZATION ACTIVATOR"/>
    <property type="match status" value="1"/>
</dbReference>
<evidence type="ECO:0000256" key="2">
    <source>
        <dbReference type="ARBA" id="ARBA00023242"/>
    </source>
</evidence>
<dbReference type="GO" id="GO:0045944">
    <property type="term" value="P:positive regulation of transcription by RNA polymerase II"/>
    <property type="evidence" value="ECO:0007669"/>
    <property type="project" value="TreeGrafter"/>
</dbReference>
<dbReference type="GO" id="GO:0003677">
    <property type="term" value="F:DNA binding"/>
    <property type="evidence" value="ECO:0007669"/>
    <property type="project" value="InterPro"/>
</dbReference>
<dbReference type="SMART" id="SM00066">
    <property type="entry name" value="GAL4"/>
    <property type="match status" value="1"/>
</dbReference>
<evidence type="ECO:0000256" key="1">
    <source>
        <dbReference type="ARBA" id="ARBA00022723"/>
    </source>
</evidence>
<dbReference type="GO" id="GO:0000981">
    <property type="term" value="F:DNA-binding transcription factor activity, RNA polymerase II-specific"/>
    <property type="evidence" value="ECO:0007669"/>
    <property type="project" value="InterPro"/>
</dbReference>
<dbReference type="InterPro" id="IPR007219">
    <property type="entry name" value="XnlR_reg_dom"/>
</dbReference>
<dbReference type="Proteomes" id="UP001303373">
    <property type="component" value="Chromosome 2"/>
</dbReference>
<dbReference type="InterPro" id="IPR001138">
    <property type="entry name" value="Zn2Cys6_DnaBD"/>
</dbReference>
<dbReference type="InterPro" id="IPR052783">
    <property type="entry name" value="Metabolic/Drug-Res_Regulator"/>
</dbReference>
<dbReference type="EMBL" id="CP138581">
    <property type="protein sequence ID" value="WPG98742.1"/>
    <property type="molecule type" value="Genomic_DNA"/>
</dbReference>
<dbReference type="PANTHER" id="PTHR47655">
    <property type="entry name" value="QUINIC ACID UTILIZATION ACTIVATOR"/>
    <property type="match status" value="1"/>
</dbReference>
<dbReference type="Pfam" id="PF04082">
    <property type="entry name" value="Fungal_trans"/>
    <property type="match status" value="1"/>
</dbReference>
<dbReference type="CDD" id="cd00067">
    <property type="entry name" value="GAL4"/>
    <property type="match status" value="1"/>
</dbReference>
<evidence type="ECO:0000256" key="3">
    <source>
        <dbReference type="SAM" id="MobiDB-lite"/>
    </source>
</evidence>
<name>A0AAQ3LZX1_9PEZI</name>